<accession>A0A974NNB3</accession>
<name>A0A974NNB3_PERPY</name>
<keyword evidence="3" id="KW-1185">Reference proteome</keyword>
<organism evidence="2 3">
    <name type="scientific">Peribacillus psychrosaccharolyticus</name>
    <name type="common">Bacillus psychrosaccharolyticus</name>
    <dbReference type="NCBI Taxonomy" id="1407"/>
    <lineage>
        <taxon>Bacteria</taxon>
        <taxon>Bacillati</taxon>
        <taxon>Bacillota</taxon>
        <taxon>Bacilli</taxon>
        <taxon>Bacillales</taxon>
        <taxon>Bacillaceae</taxon>
        <taxon>Peribacillus</taxon>
    </lineage>
</organism>
<evidence type="ECO:0000313" key="2">
    <source>
        <dbReference type="EMBL" id="QQT00795.1"/>
    </source>
</evidence>
<dbReference type="EMBL" id="CP068053">
    <property type="protein sequence ID" value="QQT00795.1"/>
    <property type="molecule type" value="Genomic_DNA"/>
</dbReference>
<feature type="signal peptide" evidence="1">
    <location>
        <begin position="1"/>
        <end position="23"/>
    </location>
</feature>
<dbReference type="PROSITE" id="PS51257">
    <property type="entry name" value="PROKAR_LIPOPROTEIN"/>
    <property type="match status" value="1"/>
</dbReference>
<dbReference type="RefSeq" id="WP_040374374.1">
    <property type="nucleotide sequence ID" value="NZ_CP068053.1"/>
</dbReference>
<keyword evidence="1" id="KW-0732">Signal</keyword>
<gene>
    <name evidence="2" type="ORF">I6J18_02395</name>
</gene>
<sequence length="159" mass="18236">MKKVKGLLYLVVILFLLSGCNQTESKSIVLNIPHVDEYTFLYVQGVDKDGDVVPYEGASEGIKDIEKIRTFISKVNKLEAVRKPGKELTDKVKELNNPGNYMFTLSDTEEMDNKAYSINFYKDGTMQFEDPDKNEIVYISTEKHPKLLKELKTLLEITY</sequence>
<proteinExistence type="predicted"/>
<dbReference type="Proteomes" id="UP000595254">
    <property type="component" value="Chromosome"/>
</dbReference>
<evidence type="ECO:0000313" key="3">
    <source>
        <dbReference type="Proteomes" id="UP000595254"/>
    </source>
</evidence>
<dbReference type="AlphaFoldDB" id="A0A974NNB3"/>
<reference evidence="2 3" key="1">
    <citation type="submission" date="2021-01" db="EMBL/GenBank/DDBJ databases">
        <title>FDA dAtabase for Regulatory Grade micrObial Sequences (FDA-ARGOS): Supporting development and validation of Infectious Disease Dx tests.</title>
        <authorList>
            <person name="Nelson B."/>
            <person name="Plummer A."/>
            <person name="Tallon L."/>
            <person name="Sadzewicz L."/>
            <person name="Zhao X."/>
            <person name="Boylan J."/>
            <person name="Ott S."/>
            <person name="Bowen H."/>
            <person name="Vavikolanu K."/>
            <person name="Mehta A."/>
            <person name="Aluvathingal J."/>
            <person name="Nadendla S."/>
            <person name="Myers T."/>
            <person name="Yan Y."/>
            <person name="Sichtig H."/>
        </authorList>
    </citation>
    <scope>NUCLEOTIDE SEQUENCE [LARGE SCALE GENOMIC DNA]</scope>
    <source>
        <strain evidence="2 3">FDAARGOS_1161</strain>
    </source>
</reference>
<protein>
    <recommendedName>
        <fullName evidence="4">Lipoprotein</fullName>
    </recommendedName>
</protein>
<evidence type="ECO:0008006" key="4">
    <source>
        <dbReference type="Google" id="ProtNLM"/>
    </source>
</evidence>
<feature type="chain" id="PRO_5039622463" description="Lipoprotein" evidence="1">
    <location>
        <begin position="24"/>
        <end position="159"/>
    </location>
</feature>
<evidence type="ECO:0000256" key="1">
    <source>
        <dbReference type="SAM" id="SignalP"/>
    </source>
</evidence>
<dbReference type="KEGG" id="ppsr:I6J18_02395"/>